<feature type="domain" description="C2H2-type" evidence="16">
    <location>
        <begin position="301"/>
        <end position="328"/>
    </location>
</feature>
<feature type="region of interest" description="Disordered" evidence="15">
    <location>
        <begin position="1142"/>
        <end position="1167"/>
    </location>
</feature>
<keyword evidence="11" id="KW-0804">Transcription</keyword>
<dbReference type="InterPro" id="IPR013087">
    <property type="entry name" value="Znf_C2H2_type"/>
</dbReference>
<dbReference type="SMART" id="SM00355">
    <property type="entry name" value="ZnF_C2H2"/>
    <property type="match status" value="27"/>
</dbReference>
<dbReference type="SUPFAM" id="SSF57667">
    <property type="entry name" value="beta-beta-alpha zinc fingers"/>
    <property type="match status" value="13"/>
</dbReference>
<evidence type="ECO:0000256" key="4">
    <source>
        <dbReference type="ARBA" id="ARBA00022723"/>
    </source>
</evidence>
<keyword evidence="10" id="KW-0238">DNA-binding</keyword>
<keyword evidence="6 14" id="KW-0863">Zinc-finger</keyword>
<dbReference type="EMBL" id="QOIP01000008">
    <property type="protein sequence ID" value="RLU19887.1"/>
    <property type="molecule type" value="Genomic_DNA"/>
</dbReference>
<dbReference type="GO" id="GO:0043565">
    <property type="term" value="F:sequence-specific DNA binding"/>
    <property type="evidence" value="ECO:0007669"/>
    <property type="project" value="UniProtKB-ARBA"/>
</dbReference>
<feature type="domain" description="C2H2-type" evidence="16">
    <location>
        <begin position="637"/>
        <end position="664"/>
    </location>
</feature>
<dbReference type="FunFam" id="3.30.160.60:FF:000744">
    <property type="entry name" value="zinc finger E-box-binding homeobox 1"/>
    <property type="match status" value="1"/>
</dbReference>
<feature type="domain" description="C2H2-type" evidence="16">
    <location>
        <begin position="400"/>
        <end position="428"/>
    </location>
</feature>
<dbReference type="GO" id="GO:0008270">
    <property type="term" value="F:zinc ion binding"/>
    <property type="evidence" value="ECO:0007669"/>
    <property type="project" value="UniProtKB-KW"/>
</dbReference>
<evidence type="ECO:0000259" key="16">
    <source>
        <dbReference type="PROSITE" id="PS50157"/>
    </source>
</evidence>
<name>A0A3L8DHJ1_OOCBI</name>
<feature type="domain" description="C2H2-type" evidence="16">
    <location>
        <begin position="609"/>
        <end position="636"/>
    </location>
</feature>
<dbReference type="FunFam" id="3.30.160.60:FF:000733">
    <property type="entry name" value="Zinc finger protein 236 variant"/>
    <property type="match status" value="1"/>
</dbReference>
<accession>A0A3L8DHJ1</accession>
<evidence type="ECO:0000256" key="6">
    <source>
        <dbReference type="ARBA" id="ARBA00022771"/>
    </source>
</evidence>
<evidence type="ECO:0000256" key="3">
    <source>
        <dbReference type="ARBA" id="ARBA00022499"/>
    </source>
</evidence>
<feature type="domain" description="C2H2-type" evidence="16">
    <location>
        <begin position="1352"/>
        <end position="1379"/>
    </location>
</feature>
<feature type="domain" description="C2H2-type" evidence="16">
    <location>
        <begin position="1229"/>
        <end position="1256"/>
    </location>
</feature>
<dbReference type="GO" id="GO:0000785">
    <property type="term" value="C:chromatin"/>
    <property type="evidence" value="ECO:0007669"/>
    <property type="project" value="UniProtKB-ARBA"/>
</dbReference>
<feature type="domain" description="C2H2-type" evidence="16">
    <location>
        <begin position="214"/>
        <end position="241"/>
    </location>
</feature>
<comment type="subcellular location">
    <subcellularLocation>
        <location evidence="1">Nucleus</location>
    </subcellularLocation>
</comment>
<evidence type="ECO:0000256" key="1">
    <source>
        <dbReference type="ARBA" id="ARBA00004123"/>
    </source>
</evidence>
<dbReference type="Pfam" id="PF00096">
    <property type="entry name" value="zf-C2H2"/>
    <property type="match status" value="16"/>
</dbReference>
<dbReference type="Gene3D" id="3.30.160.60">
    <property type="entry name" value="Classic Zinc Finger"/>
    <property type="match status" value="22"/>
</dbReference>
<keyword evidence="5" id="KW-0677">Repeat</keyword>
<feature type="compositionally biased region" description="Polar residues" evidence="15">
    <location>
        <begin position="1683"/>
        <end position="1699"/>
    </location>
</feature>
<dbReference type="Proteomes" id="UP000279307">
    <property type="component" value="Chromosome 8"/>
</dbReference>
<dbReference type="FunFam" id="3.30.160.60:FF:000145">
    <property type="entry name" value="Zinc finger protein 574"/>
    <property type="match status" value="2"/>
</dbReference>
<dbReference type="InterPro" id="IPR050331">
    <property type="entry name" value="Zinc_finger"/>
</dbReference>
<feature type="domain" description="C2H2-type" evidence="16">
    <location>
        <begin position="663"/>
        <end position="690"/>
    </location>
</feature>
<reference evidence="17" key="2">
    <citation type="submission" date="2018-07" db="EMBL/GenBank/DDBJ databases">
        <authorList>
            <person name="Mckenzie S.K."/>
            <person name="Kronauer D.J.C."/>
        </authorList>
    </citation>
    <scope>NUCLEOTIDE SEQUENCE</scope>
    <source>
        <strain evidence="17">Clonal line C1</strain>
    </source>
</reference>
<evidence type="ECO:0000256" key="14">
    <source>
        <dbReference type="PROSITE-ProRule" id="PRU00042"/>
    </source>
</evidence>
<dbReference type="GO" id="GO:0005634">
    <property type="term" value="C:nucleus"/>
    <property type="evidence" value="ECO:0007669"/>
    <property type="project" value="UniProtKB-SubCell"/>
</dbReference>
<dbReference type="FunFam" id="3.30.160.60:FF:000624">
    <property type="entry name" value="zinc finger protein 697"/>
    <property type="match status" value="2"/>
</dbReference>
<evidence type="ECO:0000256" key="11">
    <source>
        <dbReference type="ARBA" id="ARBA00023163"/>
    </source>
</evidence>
<protein>
    <recommendedName>
        <fullName evidence="13">Zinc finger protein 865</fullName>
    </recommendedName>
</protein>
<reference evidence="17" key="1">
    <citation type="journal article" date="2018" name="Genome Res.">
        <title>The genomic architecture and molecular evolution of ant odorant receptors.</title>
        <authorList>
            <person name="McKenzie S.K."/>
            <person name="Kronauer D.J.C."/>
        </authorList>
    </citation>
    <scope>NUCLEOTIDE SEQUENCE [LARGE SCALE GENOMIC DNA]</scope>
    <source>
        <strain evidence="17">Clonal line C1</strain>
    </source>
</reference>
<keyword evidence="3" id="KW-1017">Isopeptide bond</keyword>
<feature type="domain" description="C2H2-type" evidence="16">
    <location>
        <begin position="344"/>
        <end position="371"/>
    </location>
</feature>
<keyword evidence="9" id="KW-0805">Transcription regulation</keyword>
<keyword evidence="4" id="KW-0479">Metal-binding</keyword>
<dbReference type="FunFam" id="3.30.160.60:FF:000690">
    <property type="entry name" value="Zinc finger protein 354C"/>
    <property type="match status" value="2"/>
</dbReference>
<feature type="domain" description="C2H2-type" evidence="16">
    <location>
        <begin position="740"/>
        <end position="767"/>
    </location>
</feature>
<dbReference type="FunFam" id="3.30.160.60:FF:000100">
    <property type="entry name" value="Zinc finger 45-like"/>
    <property type="match status" value="1"/>
</dbReference>
<evidence type="ECO:0000256" key="8">
    <source>
        <dbReference type="ARBA" id="ARBA00022843"/>
    </source>
</evidence>
<feature type="domain" description="C2H2-type" evidence="16">
    <location>
        <begin position="768"/>
        <end position="795"/>
    </location>
</feature>
<dbReference type="GO" id="GO:0040029">
    <property type="term" value="P:epigenetic regulation of gene expression"/>
    <property type="evidence" value="ECO:0007669"/>
    <property type="project" value="UniProtKB-ARBA"/>
</dbReference>
<feature type="domain" description="C2H2-type" evidence="16">
    <location>
        <begin position="796"/>
        <end position="823"/>
    </location>
</feature>
<evidence type="ECO:0000256" key="7">
    <source>
        <dbReference type="ARBA" id="ARBA00022833"/>
    </source>
</evidence>
<feature type="domain" description="C2H2-type" evidence="16">
    <location>
        <begin position="1702"/>
        <end position="1729"/>
    </location>
</feature>
<feature type="compositionally biased region" description="Polar residues" evidence="15">
    <location>
        <begin position="1059"/>
        <end position="1070"/>
    </location>
</feature>
<dbReference type="FunFam" id="3.30.160.60:FF:000621">
    <property type="entry name" value="FLT3-interacting zinc finger 1"/>
    <property type="match status" value="1"/>
</dbReference>
<dbReference type="FunFam" id="3.30.160.60:FF:000446">
    <property type="entry name" value="Zinc finger protein"/>
    <property type="match status" value="1"/>
</dbReference>
<feature type="domain" description="C2H2-type" evidence="16">
    <location>
        <begin position="1257"/>
        <end position="1280"/>
    </location>
</feature>
<feature type="domain" description="C2H2-type" evidence="16">
    <location>
        <begin position="372"/>
        <end position="399"/>
    </location>
</feature>
<feature type="domain" description="C2H2-type" evidence="16">
    <location>
        <begin position="241"/>
        <end position="268"/>
    </location>
</feature>
<keyword evidence="12" id="KW-0539">Nucleus</keyword>
<feature type="domain" description="C2H2-type" evidence="16">
    <location>
        <begin position="269"/>
        <end position="296"/>
    </location>
</feature>
<dbReference type="FunFam" id="3.30.160.60:FF:000045">
    <property type="entry name" value="ZFP69 zinc finger protein B"/>
    <property type="match status" value="2"/>
</dbReference>
<dbReference type="GO" id="GO:0048598">
    <property type="term" value="P:embryonic morphogenesis"/>
    <property type="evidence" value="ECO:0007669"/>
    <property type="project" value="UniProtKB-ARBA"/>
</dbReference>
<feature type="domain" description="C2H2-type" evidence="16">
    <location>
        <begin position="824"/>
        <end position="851"/>
    </location>
</feature>
<feature type="domain" description="C2H2-type" evidence="16">
    <location>
        <begin position="581"/>
        <end position="608"/>
    </location>
</feature>
<dbReference type="PANTHER" id="PTHR16515">
    <property type="entry name" value="PR DOMAIN ZINC FINGER PROTEIN"/>
    <property type="match status" value="1"/>
</dbReference>
<feature type="region of interest" description="Disordered" evidence="15">
    <location>
        <begin position="1059"/>
        <end position="1086"/>
    </location>
</feature>
<feature type="domain" description="C2H2-type" evidence="16">
    <location>
        <begin position="1408"/>
        <end position="1435"/>
    </location>
</feature>
<evidence type="ECO:0000256" key="10">
    <source>
        <dbReference type="ARBA" id="ARBA00023125"/>
    </source>
</evidence>
<keyword evidence="7" id="KW-0862">Zinc</keyword>
<comment type="similarity">
    <text evidence="2">Belongs to the krueppel C2H2-type zinc-finger protein family.</text>
</comment>
<evidence type="ECO:0000256" key="13">
    <source>
        <dbReference type="ARBA" id="ARBA00068876"/>
    </source>
</evidence>
<dbReference type="OrthoDB" id="6077919at2759"/>
<feature type="region of interest" description="Disordered" evidence="15">
    <location>
        <begin position="856"/>
        <end position="877"/>
    </location>
</feature>
<sequence>MAANVLTEQNIVMESIDASDTLPIGFITTDDGHTLLAVAEHEDGTLEIMATPVALVPQNNMGPSVVMKCMDGNIIVRPPVFQISLDSLPRTGMQQQTNLLPVQQFDNASVIVDQMKVVQNMNESITAEPLLSVNNTDNMLSDKREQETEDNYAKDELAPVSIQNLCKRSPGRPKKTGVTSQNTRPLKCDICRQEFTKQTLYRRHMENHAEEKPHRCPKCPASFNIPTNFTLHMATHNTGDPKCPECGRKYARMASLKSHMLLHEKEENLFCTECEDAFSTKAQLDAHLKLHGEKWASEDVRKCKLCNKQFVQPALYRLHIREHYRLQTKIVKQTKRGTKHKTMYKCTICLKSFQKPSQLMRHIRVHTGEKPFKCTVCNRAFTQKSSLQIHMWQHNGIRPHTCSLCNAKFSQKGNLKAHILRVHNAPEGEPTYACSYCSCIFKKLGSLNGHIKRMHSNSQEELAIKSSEVNSNISSEADMRATVDSVISQLASLESAVGSVNNNTDSTAVLTMNVEQNNILQQALKNSGLPNKNEVTSKESAEIKKTDSPTTYVTLLDKTAGVTARKYLTIKQRCIGNIRWYACSFCPKEFKKPSDLIRHLRVHTQEKPFKCMYCVRSFALKSTMRAHERTHTGTKKYACSSCDKTFACHSSLTAHMRLHTKPHKCNICDKSFSASTILKNHMKSHTREKSKITLEAESLVPQVVLQEPLIISDTGNIISVAQVQSKQKQLYDNVGVSRPHECLFCHAAFRKVSHLKQHLRRHTGERPYKCAKCDRTFTSNSVLKSHLHTHDDARPYSCSVCNTKFSTQSSMKRHLVTHSNKRPFMCPYCHKTFKTYVNCRKHMKIHKHELAQRQLEEQKTQEQNRQQSLSQDKEPTATLSEGIALAEDMEVSFQPQMAPDFTQAFSDQFQNISAEKEKSFLLTDTTTSAIANQNLSVDTTNLGTSQTLHADETGTITLPHYSGDQTLTPESIREIEETLNQQLFNIGVNLGLGNNLPRQMDETNVSSLDSSREQPVLNIYEHNKSLDSSGNTIFTSQFDSFDMSQITLQTDNEIDIGLNPSNTTSMSSILPRSLGESSRQQEEEQRTISVTTASNIDSSHITKNTHLMIINPKENCSELVKLAQVCPSKYTKVIAKADTTNGSEIQGASASEKTSQKSNGASCENENNPLFTENFPNTMQSEISSGIMNSSARIPECSTLLQCHMCGDQGFMTEDLKEHLKSHRGDKEYQCSECSLRFCTNGGLSRHMKMHTNKQQWKCMTCQKVLDSRLQLKLHSKVHTEAWNISSMEADSSQKELISSNSDLSSITTLDVQLDPDSSVSQKVLMDAVAEREIMGYPDENMKKKEKREYTNKCKYCPKTFRKPSDLIRHIRTHTGERPYKCDHCNKSFAVKCTLDSHMKVHTGKKTFCCHVCNSMFATKGSLKVHMRLHTGSKPFKCPICDLRFRTSGHKKVHLLKHVREHKGGAKRKPKHLKITAVAEAAASLEKINDSSTVVDGGGAAAETATTSVINDEIVSSENLNYSASMEHTVNLDAAAVLPNQITFNHPDATTILNNNSMLSMNESNELVANLQFLLANGLVTIQTDDTLLTQPAASSSDTGIGSEMPTNVIELINPNPFPETCSLDNTNHVVISSQVPTETTVNASDAATAAVIQINDCVPSVSMMQMQDQVANSGDTTEAKTSDQSTTASNQTTKNTMQSRKECDVCGKTFTKPYQMERHKRIHTGERPYKCELCGKSFAQKFTLHLHQKHHTGDRPYPCPHCKHSFTQKCNLQTHLRRVHQLTASDTSKKFRNSQMLNALLPDNQGSDGKLVNLDDVFVVDFLK</sequence>
<keyword evidence="8" id="KW-0832">Ubl conjugation</keyword>
<feature type="domain" description="C2H2-type" evidence="16">
    <location>
        <begin position="1380"/>
        <end position="1407"/>
    </location>
</feature>
<evidence type="ECO:0000256" key="5">
    <source>
        <dbReference type="ARBA" id="ARBA00022737"/>
    </source>
</evidence>
<evidence type="ECO:0000256" key="9">
    <source>
        <dbReference type="ARBA" id="ARBA00023015"/>
    </source>
</evidence>
<dbReference type="PROSITE" id="PS00028">
    <property type="entry name" value="ZINC_FINGER_C2H2_1"/>
    <property type="match status" value="25"/>
</dbReference>
<feature type="domain" description="C2H2-type" evidence="16">
    <location>
        <begin position="432"/>
        <end position="460"/>
    </location>
</feature>
<feature type="domain" description="C2H2-type" evidence="16">
    <location>
        <begin position="186"/>
        <end position="213"/>
    </location>
</feature>
<dbReference type="FunFam" id="3.30.160.60:FF:000630">
    <property type="entry name" value="Zinc finger protein 180"/>
    <property type="match status" value="1"/>
</dbReference>
<feature type="domain" description="C2H2-type" evidence="16">
    <location>
        <begin position="1436"/>
        <end position="1463"/>
    </location>
</feature>
<feature type="region of interest" description="Disordered" evidence="15">
    <location>
        <begin position="1669"/>
        <end position="1699"/>
    </location>
</feature>
<proteinExistence type="inferred from homology"/>
<feature type="domain" description="C2H2-type" evidence="16">
    <location>
        <begin position="1201"/>
        <end position="1228"/>
    </location>
</feature>
<evidence type="ECO:0000256" key="2">
    <source>
        <dbReference type="ARBA" id="ARBA00006991"/>
    </source>
</evidence>
<dbReference type="FunFam" id="3.30.160.60:FF:000367">
    <property type="entry name" value="Zinc finger protein 572"/>
    <property type="match status" value="1"/>
</dbReference>
<dbReference type="GO" id="GO:0003682">
    <property type="term" value="F:chromatin binding"/>
    <property type="evidence" value="ECO:0007669"/>
    <property type="project" value="UniProtKB-ARBA"/>
</dbReference>
<dbReference type="PROSITE" id="PS50157">
    <property type="entry name" value="ZINC_FINGER_C2H2_2"/>
    <property type="match status" value="27"/>
</dbReference>
<evidence type="ECO:0000313" key="17">
    <source>
        <dbReference type="EMBL" id="RLU19887.1"/>
    </source>
</evidence>
<dbReference type="Pfam" id="PF13912">
    <property type="entry name" value="zf-C2H2_6"/>
    <property type="match status" value="1"/>
</dbReference>
<organism evidence="17">
    <name type="scientific">Ooceraea biroi</name>
    <name type="common">Clonal raider ant</name>
    <name type="synonym">Cerapachys biroi</name>
    <dbReference type="NCBI Taxonomy" id="2015173"/>
    <lineage>
        <taxon>Eukaryota</taxon>
        <taxon>Metazoa</taxon>
        <taxon>Ecdysozoa</taxon>
        <taxon>Arthropoda</taxon>
        <taxon>Hexapoda</taxon>
        <taxon>Insecta</taxon>
        <taxon>Pterygota</taxon>
        <taxon>Neoptera</taxon>
        <taxon>Endopterygota</taxon>
        <taxon>Hymenoptera</taxon>
        <taxon>Apocrita</taxon>
        <taxon>Aculeata</taxon>
        <taxon>Formicoidea</taxon>
        <taxon>Formicidae</taxon>
        <taxon>Dorylinae</taxon>
        <taxon>Ooceraea</taxon>
    </lineage>
</organism>
<gene>
    <name evidence="17" type="ORF">DMN91_008446</name>
</gene>
<dbReference type="InterPro" id="IPR036236">
    <property type="entry name" value="Znf_C2H2_sf"/>
</dbReference>
<evidence type="ECO:0000256" key="12">
    <source>
        <dbReference type="ARBA" id="ARBA00023242"/>
    </source>
</evidence>
<evidence type="ECO:0000256" key="15">
    <source>
        <dbReference type="SAM" id="MobiDB-lite"/>
    </source>
</evidence>
<comment type="caution">
    <text evidence="17">The sequence shown here is derived from an EMBL/GenBank/DDBJ whole genome shotgun (WGS) entry which is preliminary data.</text>
</comment>
<feature type="domain" description="C2H2-type" evidence="16">
    <location>
        <begin position="1730"/>
        <end position="1757"/>
    </location>
</feature>
<feature type="domain" description="C2H2-type" evidence="16">
    <location>
        <begin position="1758"/>
        <end position="1781"/>
    </location>
</feature>
<dbReference type="PANTHER" id="PTHR16515:SF49">
    <property type="entry name" value="GASTRULA ZINC FINGER PROTEIN XLCGF49.1-LIKE-RELATED"/>
    <property type="match status" value="1"/>
</dbReference>